<keyword evidence="11" id="KW-1185">Reference proteome</keyword>
<dbReference type="InterPro" id="IPR015797">
    <property type="entry name" value="NUDIX_hydrolase-like_dom_sf"/>
</dbReference>
<dbReference type="InterPro" id="IPR020084">
    <property type="entry name" value="NUDIX_hydrolase_CS"/>
</dbReference>
<keyword evidence="6" id="KW-0460">Magnesium</keyword>
<dbReference type="OrthoDB" id="2011998at2759"/>
<keyword evidence="7" id="KW-0809">Transit peptide</keyword>
<dbReference type="SUPFAM" id="SSF55811">
    <property type="entry name" value="Nudix"/>
    <property type="match status" value="1"/>
</dbReference>
<keyword evidence="5" id="KW-0378">Hydrolase</keyword>
<gene>
    <name evidence="10" type="ORF">F0562_034431</name>
</gene>
<proteinExistence type="inferred from homology"/>
<evidence type="ECO:0000256" key="4">
    <source>
        <dbReference type="ARBA" id="ARBA00022723"/>
    </source>
</evidence>
<dbReference type="Pfam" id="PF00293">
    <property type="entry name" value="NUDIX"/>
    <property type="match status" value="1"/>
</dbReference>
<dbReference type="InterPro" id="IPR000086">
    <property type="entry name" value="NUDIX_hydrolase_dom"/>
</dbReference>
<evidence type="ECO:0000256" key="7">
    <source>
        <dbReference type="ARBA" id="ARBA00022946"/>
    </source>
</evidence>
<protein>
    <recommendedName>
        <fullName evidence="9">Nudix hydrolase domain-containing protein</fullName>
    </recommendedName>
</protein>
<dbReference type="AlphaFoldDB" id="A0A5J5AFZ3"/>
<comment type="cofactor">
    <cofactor evidence="1">
        <name>Mg(2+)</name>
        <dbReference type="ChEBI" id="CHEBI:18420"/>
    </cofactor>
</comment>
<evidence type="ECO:0000256" key="6">
    <source>
        <dbReference type="ARBA" id="ARBA00022842"/>
    </source>
</evidence>
<dbReference type="GO" id="GO:0005739">
    <property type="term" value="C:mitochondrion"/>
    <property type="evidence" value="ECO:0007669"/>
    <property type="project" value="UniProtKB-SubCell"/>
</dbReference>
<evidence type="ECO:0000313" key="11">
    <source>
        <dbReference type="Proteomes" id="UP000325577"/>
    </source>
</evidence>
<evidence type="ECO:0000256" key="5">
    <source>
        <dbReference type="ARBA" id="ARBA00022801"/>
    </source>
</evidence>
<evidence type="ECO:0000313" key="10">
    <source>
        <dbReference type="EMBL" id="KAA8529965.1"/>
    </source>
</evidence>
<comment type="similarity">
    <text evidence="3">Belongs to the Nudix hydrolase family.</text>
</comment>
<dbReference type="EMBL" id="CM018044">
    <property type="protein sequence ID" value="KAA8529965.1"/>
    <property type="molecule type" value="Genomic_DNA"/>
</dbReference>
<dbReference type="GO" id="GO:0016462">
    <property type="term" value="F:pyrophosphatase activity"/>
    <property type="evidence" value="ECO:0007669"/>
    <property type="project" value="InterPro"/>
</dbReference>
<dbReference type="InterPro" id="IPR047198">
    <property type="entry name" value="DDP-like_NUDIX"/>
</dbReference>
<dbReference type="Proteomes" id="UP000325577">
    <property type="component" value="Linkage Group LG20"/>
</dbReference>
<dbReference type="PANTHER" id="PTHR12629:SF71">
    <property type="entry name" value="HYDROLASE 13, MITOCHONDRIAL, PUTATIVE, EXPRESSED-RELATED"/>
    <property type="match status" value="1"/>
</dbReference>
<dbReference type="PROSITE" id="PS00893">
    <property type="entry name" value="NUDIX_BOX"/>
    <property type="match status" value="1"/>
</dbReference>
<reference evidence="10 11" key="1">
    <citation type="submission" date="2019-09" db="EMBL/GenBank/DDBJ databases">
        <title>A chromosome-level genome assembly of the Chinese tupelo Nyssa sinensis.</title>
        <authorList>
            <person name="Yang X."/>
            <person name="Kang M."/>
            <person name="Yang Y."/>
            <person name="Xiong H."/>
            <person name="Wang M."/>
            <person name="Zhang Z."/>
            <person name="Wang Z."/>
            <person name="Wu H."/>
            <person name="Ma T."/>
            <person name="Liu J."/>
            <person name="Xi Z."/>
        </authorList>
    </citation>
    <scope>NUCLEOTIDE SEQUENCE [LARGE SCALE GENOMIC DNA]</scope>
    <source>
        <strain evidence="10">J267</strain>
        <tissue evidence="10">Leaf</tissue>
    </source>
</reference>
<dbReference type="GO" id="GO:0005634">
    <property type="term" value="C:nucleus"/>
    <property type="evidence" value="ECO:0007669"/>
    <property type="project" value="TreeGrafter"/>
</dbReference>
<dbReference type="PANTHER" id="PTHR12629">
    <property type="entry name" value="DIPHOSPHOINOSITOL POLYPHOSPHATE PHOSPHOHYDROLASE"/>
    <property type="match status" value="1"/>
</dbReference>
<sequence>MNDSFLLSNLVMLQRIMSSLPARTGRHRQRYVDQLRLVAGCIPFRLEKIVEDQSCNLENRLLVLMISSPNRDDLVFPKGGWEDDETIAEAACREALEEAGVKGILGDKPLGVWEFRSKSRQNSCSLEGGCRGYMFALEVTEELDTWAEKANYARKWLTVDDAFKFCRYDWMREALNKFLTVLSKDSTNEAKEELEFPTIPLADAQAECRTPSTGCFEKPSSVQHLDESCNKCTVEV</sequence>
<name>A0A5J5AFZ3_9ASTE</name>
<accession>A0A5J5AFZ3</accession>
<dbReference type="PROSITE" id="PS51462">
    <property type="entry name" value="NUDIX"/>
    <property type="match status" value="1"/>
</dbReference>
<evidence type="ECO:0000256" key="8">
    <source>
        <dbReference type="ARBA" id="ARBA00023128"/>
    </source>
</evidence>
<evidence type="ECO:0000256" key="3">
    <source>
        <dbReference type="ARBA" id="ARBA00005582"/>
    </source>
</evidence>
<dbReference type="FunFam" id="3.90.79.10:FF:000030">
    <property type="entry name" value="Nudix hydrolase 13 mitochondrial"/>
    <property type="match status" value="1"/>
</dbReference>
<feature type="domain" description="Nudix hydrolase" evidence="9">
    <location>
        <begin position="34"/>
        <end position="179"/>
    </location>
</feature>
<keyword evidence="8" id="KW-0496">Mitochondrion</keyword>
<organism evidence="10 11">
    <name type="scientific">Nyssa sinensis</name>
    <dbReference type="NCBI Taxonomy" id="561372"/>
    <lineage>
        <taxon>Eukaryota</taxon>
        <taxon>Viridiplantae</taxon>
        <taxon>Streptophyta</taxon>
        <taxon>Embryophyta</taxon>
        <taxon>Tracheophyta</taxon>
        <taxon>Spermatophyta</taxon>
        <taxon>Magnoliopsida</taxon>
        <taxon>eudicotyledons</taxon>
        <taxon>Gunneridae</taxon>
        <taxon>Pentapetalae</taxon>
        <taxon>asterids</taxon>
        <taxon>Cornales</taxon>
        <taxon>Nyssaceae</taxon>
        <taxon>Nyssa</taxon>
    </lineage>
</organism>
<comment type="subcellular location">
    <subcellularLocation>
        <location evidence="2">Mitochondrion</location>
    </subcellularLocation>
</comment>
<dbReference type="Gene3D" id="3.90.79.10">
    <property type="entry name" value="Nucleoside Triphosphate Pyrophosphohydrolase"/>
    <property type="match status" value="1"/>
</dbReference>
<evidence type="ECO:0000256" key="2">
    <source>
        <dbReference type="ARBA" id="ARBA00004173"/>
    </source>
</evidence>
<dbReference type="CDD" id="cd04666">
    <property type="entry name" value="NUDIX_DIPP2_like_Nudt4"/>
    <property type="match status" value="1"/>
</dbReference>
<dbReference type="GO" id="GO:0046872">
    <property type="term" value="F:metal ion binding"/>
    <property type="evidence" value="ECO:0007669"/>
    <property type="project" value="UniProtKB-KW"/>
</dbReference>
<evidence type="ECO:0000256" key="1">
    <source>
        <dbReference type="ARBA" id="ARBA00001946"/>
    </source>
</evidence>
<keyword evidence="4" id="KW-0479">Metal-binding</keyword>
<evidence type="ECO:0000259" key="9">
    <source>
        <dbReference type="PROSITE" id="PS51462"/>
    </source>
</evidence>